<dbReference type="Proteomes" id="UP001501000">
    <property type="component" value="Unassembled WGS sequence"/>
</dbReference>
<evidence type="ECO:0000259" key="1">
    <source>
        <dbReference type="Pfam" id="PF13391"/>
    </source>
</evidence>
<reference evidence="3" key="1">
    <citation type="journal article" date="2019" name="Int. J. Syst. Evol. Microbiol.">
        <title>The Global Catalogue of Microorganisms (GCM) 10K type strain sequencing project: providing services to taxonomists for standard genome sequencing and annotation.</title>
        <authorList>
            <consortium name="The Broad Institute Genomics Platform"/>
            <consortium name="The Broad Institute Genome Sequencing Center for Infectious Disease"/>
            <person name="Wu L."/>
            <person name="Ma J."/>
        </authorList>
    </citation>
    <scope>NUCLEOTIDE SEQUENCE [LARGE SCALE GENOMIC DNA]</scope>
    <source>
        <strain evidence="3">JCM 16956</strain>
    </source>
</reference>
<evidence type="ECO:0000313" key="3">
    <source>
        <dbReference type="Proteomes" id="UP001501000"/>
    </source>
</evidence>
<proteinExistence type="predicted"/>
<name>A0ABP7M5L2_9ACTN</name>
<organism evidence="2 3">
    <name type="scientific">Streptomyces gulbargensis</name>
    <dbReference type="NCBI Taxonomy" id="364901"/>
    <lineage>
        <taxon>Bacteria</taxon>
        <taxon>Bacillati</taxon>
        <taxon>Actinomycetota</taxon>
        <taxon>Actinomycetes</taxon>
        <taxon>Kitasatosporales</taxon>
        <taxon>Streptomycetaceae</taxon>
        <taxon>Streptomyces</taxon>
    </lineage>
</organism>
<dbReference type="InterPro" id="IPR003615">
    <property type="entry name" value="HNH_nuc"/>
</dbReference>
<accession>A0ABP7M5L2</accession>
<protein>
    <recommendedName>
        <fullName evidence="1">HNH nuclease domain-containing protein</fullName>
    </recommendedName>
</protein>
<feature type="domain" description="HNH nuclease" evidence="1">
    <location>
        <begin position="212"/>
        <end position="260"/>
    </location>
</feature>
<dbReference type="EMBL" id="BAABAJ010000006">
    <property type="protein sequence ID" value="GAA3912826.1"/>
    <property type="molecule type" value="Genomic_DNA"/>
</dbReference>
<evidence type="ECO:0000313" key="2">
    <source>
        <dbReference type="EMBL" id="GAA3912826.1"/>
    </source>
</evidence>
<dbReference type="RefSeq" id="WP_345281463.1">
    <property type="nucleotide sequence ID" value="NZ_BAABAJ010000006.1"/>
</dbReference>
<gene>
    <name evidence="2" type="ORF">GCM10022244_23540</name>
</gene>
<sequence length="310" mass="34277">MTTAWMVLALGEAREHAGNDGYDDNPAEHYSWDSTVQNHARPAVGDVIALWDKAGLIGVSVIEAIDTGTAQKTLYSCPSCGKADIKRRLRDKPSYRCGQCRHLFDDPATQTRTVTTYTSRHAKAWMDGRGLLSAAEVRALCDSPKSQLSMRPARWEKLRDALLATEEGDAANDLEPGSWSEVPGGHKVTTVRVRVGQDAFRKNLLKEHGETCAFTGPAPAAALEAAHLYSYAESGEHHEWGGLLFRRDVHTLFDRGQLAVSPDSGLIDVADQLHAYPVYAQLHGRRTAVELRPEHLVWLAAHWRIHRTDA</sequence>
<dbReference type="Pfam" id="PF13391">
    <property type="entry name" value="HNH_2"/>
    <property type="match status" value="1"/>
</dbReference>
<comment type="caution">
    <text evidence="2">The sequence shown here is derived from an EMBL/GenBank/DDBJ whole genome shotgun (WGS) entry which is preliminary data.</text>
</comment>
<keyword evidence="3" id="KW-1185">Reference proteome</keyword>